<evidence type="ECO:0000313" key="8">
    <source>
        <dbReference type="EMBL" id="ONH74197.1"/>
    </source>
</evidence>
<feature type="transmembrane region" description="Helical" evidence="6">
    <location>
        <begin position="824"/>
        <end position="846"/>
    </location>
</feature>
<dbReference type="Proteomes" id="UP000189274">
    <property type="component" value="Unassembled WGS sequence"/>
</dbReference>
<dbReference type="PROSITE" id="PS51382">
    <property type="entry name" value="SPX"/>
    <property type="match status" value="1"/>
</dbReference>
<reference evidence="9" key="1">
    <citation type="journal article" date="2017" name="Genome Announc.">
        <title>Genome sequences of Cyberlindnera fabianii 65, Pichia kudriavzevii 129, and Saccharomyces cerevisiae 131 isolated from fermented masau fruits in Zimbabwe.</title>
        <authorList>
            <person name="van Rijswijck I.M.H."/>
            <person name="Derks M.F.L."/>
            <person name="Abee T."/>
            <person name="de Ridder D."/>
            <person name="Smid E.J."/>
        </authorList>
    </citation>
    <scope>NUCLEOTIDE SEQUENCE [LARGE SCALE GENOMIC DNA]</scope>
    <source>
        <strain evidence="9">129</strain>
    </source>
</reference>
<evidence type="ECO:0000256" key="2">
    <source>
        <dbReference type="ARBA" id="ARBA00022554"/>
    </source>
</evidence>
<feature type="transmembrane region" description="Helical" evidence="6">
    <location>
        <begin position="754"/>
        <end position="775"/>
    </location>
</feature>
<feature type="transmembrane region" description="Helical" evidence="6">
    <location>
        <begin position="787"/>
        <end position="804"/>
    </location>
</feature>
<comment type="caution">
    <text evidence="8">The sequence shown here is derived from an EMBL/GenBank/DDBJ whole genome shotgun (WGS) entry which is preliminary data.</text>
</comment>
<dbReference type="InterPro" id="IPR018966">
    <property type="entry name" value="VTC_domain"/>
</dbReference>
<sequence>MSSSTTPKKSMLFGVKLQNEMYAPWREYYIDYDRLKRLLKENLISHLDSNSTWNERDEATFAEALDKNLEKVYSFQVSKYKELDSEITKLELKSDKYLELLEKNKKDPTFDANAFQQKLEELLSLTNELDHFARLNFTGFVKIVKKHDRLHKGYSVKALLSVRMKDLPLNNISEDTSPYLFRISTLYSFIRDQISSTSSDRSISNSLKRSISKLSESGKLSTTPSTSLSTSGPDESKFKVLKFWVHPDNLMEIKTTILRHLPVLIYNNKGTNMDEDDEDEEEFNGWTSSTINDLYFDNPNFELYNNKLLKQLNKTPSLRIRWNGKLKNNADLIIEKRTFDYDTGNSHDIKLTLKEKYMNDFIFPTVETDPANEFEEDIDELNDDEILDYRRQLDKKKKNLKKLTLDKFVKRLQKKGLSQDAISNYANNFKALQSFIVDNHLQPVLRTVHNRTAFQMPGDDKVRIIIDSDILFIREDSFDQQRPIRDPHEWHRKDIDSSIDNPYSLLRKGEYSKFPYSVMEIKIASSVVNNPQSKTHLWVSELTNSHLVKEVPNFSKFIQGISTFFLEDDNLDILPFWLPELEWDIRKNPEQAYMDSKNKRLKELQQAEILKNLKKKIGKTIKSSTDGNDTKLDAINELDDVEDLDADSSDDYVDDNMVAEGSGIVEAASSPSPVITGSSKRIPLEPYFPKKKKKKNGLTDVLMPIFASSKLNGYESEDEEVELPPGVVKPQQLIRQSGPVRVEAKVWLANERTFIRWLHVTTLLTALTFSIYSSIRNSHFPQLAADIAYIYFALTLFSGFWAYAIYHKRLELIRLRSGRHLDGIFGPLVVAAVLLLTLGLEFYVGVGQWKLKTGFSSVTLATLPETSQFNDLSPVTQWVLSKLFSYTE</sequence>
<dbReference type="GO" id="GO:0033254">
    <property type="term" value="C:vacuolar transporter chaperone complex"/>
    <property type="evidence" value="ECO:0007669"/>
    <property type="project" value="UniProtKB-ARBA"/>
</dbReference>
<evidence type="ECO:0000256" key="5">
    <source>
        <dbReference type="ARBA" id="ARBA00023136"/>
    </source>
</evidence>
<dbReference type="PANTHER" id="PTHR46140">
    <property type="entry name" value="VACUOLAR TRANSPORTER CHAPERONE 1-RELATED"/>
    <property type="match status" value="1"/>
</dbReference>
<dbReference type="AlphaFoldDB" id="A0A1V2LMX3"/>
<dbReference type="VEuPathDB" id="FungiDB:C5L36_0B05910"/>
<dbReference type="Pfam" id="PF09359">
    <property type="entry name" value="VTC"/>
    <property type="match status" value="1"/>
</dbReference>
<protein>
    <submittedName>
        <fullName evidence="8">Vacuolar transporter chaperone 3</fullName>
    </submittedName>
</protein>
<name>A0A1V2LMX3_PICKU</name>
<evidence type="ECO:0000256" key="6">
    <source>
        <dbReference type="SAM" id="Phobius"/>
    </source>
</evidence>
<dbReference type="PANTHER" id="PTHR46140:SF2">
    <property type="entry name" value="VACUOLAR TRANSPORTER CHAPERONE 3 COMPLEX SUBUNIT 3-RELATED"/>
    <property type="match status" value="1"/>
</dbReference>
<evidence type="ECO:0000256" key="1">
    <source>
        <dbReference type="ARBA" id="ARBA00004128"/>
    </source>
</evidence>
<dbReference type="Pfam" id="PF02656">
    <property type="entry name" value="DUF202"/>
    <property type="match status" value="1"/>
</dbReference>
<dbReference type="InterPro" id="IPR051572">
    <property type="entry name" value="VTC_Complex_Subunit"/>
</dbReference>
<keyword evidence="3 6" id="KW-0812">Transmembrane</keyword>
<keyword evidence="4 6" id="KW-1133">Transmembrane helix</keyword>
<dbReference type="GO" id="GO:0006799">
    <property type="term" value="P:polyphosphate biosynthetic process"/>
    <property type="evidence" value="ECO:0007669"/>
    <property type="project" value="UniProtKB-ARBA"/>
</dbReference>
<dbReference type="CDD" id="cd14480">
    <property type="entry name" value="SPX_VTC2_like"/>
    <property type="match status" value="1"/>
</dbReference>
<feature type="domain" description="SPX" evidence="7">
    <location>
        <begin position="11"/>
        <end position="161"/>
    </location>
</feature>
<keyword evidence="5 6" id="KW-0472">Membrane</keyword>
<dbReference type="GO" id="GO:0000329">
    <property type="term" value="C:fungal-type vacuole membrane"/>
    <property type="evidence" value="ECO:0007669"/>
    <property type="project" value="TreeGrafter"/>
</dbReference>
<evidence type="ECO:0000313" key="9">
    <source>
        <dbReference type="Proteomes" id="UP000189274"/>
    </source>
</evidence>
<evidence type="ECO:0000256" key="3">
    <source>
        <dbReference type="ARBA" id="ARBA00022692"/>
    </source>
</evidence>
<evidence type="ECO:0000256" key="4">
    <source>
        <dbReference type="ARBA" id="ARBA00022989"/>
    </source>
</evidence>
<dbReference type="InterPro" id="IPR042267">
    <property type="entry name" value="VTC_sf"/>
</dbReference>
<dbReference type="InterPro" id="IPR003807">
    <property type="entry name" value="DUF202"/>
</dbReference>
<dbReference type="InterPro" id="IPR004331">
    <property type="entry name" value="SPX_dom"/>
</dbReference>
<organism evidence="8 9">
    <name type="scientific">Pichia kudriavzevii</name>
    <name type="common">Yeast</name>
    <name type="synonym">Issatchenkia orientalis</name>
    <dbReference type="NCBI Taxonomy" id="4909"/>
    <lineage>
        <taxon>Eukaryota</taxon>
        <taxon>Fungi</taxon>
        <taxon>Dikarya</taxon>
        <taxon>Ascomycota</taxon>
        <taxon>Saccharomycotina</taxon>
        <taxon>Pichiomycetes</taxon>
        <taxon>Pichiales</taxon>
        <taxon>Pichiaceae</taxon>
        <taxon>Pichia</taxon>
    </lineage>
</organism>
<proteinExistence type="predicted"/>
<dbReference type="Gene3D" id="3.20.100.30">
    <property type="entry name" value="VTC, catalytic tunnel domain"/>
    <property type="match status" value="1"/>
</dbReference>
<accession>A0A1V2LMX3</accession>
<gene>
    <name evidence="8" type="ORF">BOH78_2681</name>
</gene>
<comment type="subcellular location">
    <subcellularLocation>
        <location evidence="1">Vacuole membrane</location>
        <topology evidence="1">Multi-pass membrane protein</topology>
    </subcellularLocation>
</comment>
<keyword evidence="2" id="KW-0926">Vacuole</keyword>
<dbReference type="EMBL" id="MQVM01000011">
    <property type="protein sequence ID" value="ONH74197.1"/>
    <property type="molecule type" value="Genomic_DNA"/>
</dbReference>
<evidence type="ECO:0000259" key="7">
    <source>
        <dbReference type="PROSITE" id="PS51382"/>
    </source>
</evidence>